<gene>
    <name evidence="1" type="ORF">FAES_3910</name>
</gene>
<dbReference type="RefSeq" id="WP_015333015.1">
    <property type="nucleotide sequence ID" value="NC_020054.1"/>
</dbReference>
<keyword evidence="2" id="KW-1185">Reference proteome</keyword>
<dbReference type="EMBL" id="HE796683">
    <property type="protein sequence ID" value="CCH01916.1"/>
    <property type="molecule type" value="Genomic_DNA"/>
</dbReference>
<protein>
    <submittedName>
        <fullName evidence="1">Uncharacterized protein</fullName>
    </submittedName>
</protein>
<dbReference type="STRING" id="1166018.FAES_3910"/>
<evidence type="ECO:0000313" key="2">
    <source>
        <dbReference type="Proteomes" id="UP000011058"/>
    </source>
</evidence>
<proteinExistence type="predicted"/>
<dbReference type="KEGG" id="fae:FAES_3910"/>
<dbReference type="AlphaFoldDB" id="I0KCR3"/>
<accession>I0KCR3</accession>
<reference evidence="1 2" key="1">
    <citation type="journal article" date="2012" name="J. Bacteriol.">
        <title>Genome Sequence of Fibrella aestuarina BUZ 2T, a Filamentous Marine Bacterium.</title>
        <authorList>
            <person name="Filippini M."/>
            <person name="Qi W."/>
            <person name="Blom J."/>
            <person name="Goesmann A."/>
            <person name="Smits T.H."/>
            <person name="Bagheri H.C."/>
        </authorList>
    </citation>
    <scope>NUCLEOTIDE SEQUENCE [LARGE SCALE GENOMIC DNA]</scope>
    <source>
        <strain evidence="2">BUZ 2T</strain>
    </source>
</reference>
<organism evidence="1 2">
    <name type="scientific">Fibrella aestuarina BUZ 2</name>
    <dbReference type="NCBI Taxonomy" id="1166018"/>
    <lineage>
        <taxon>Bacteria</taxon>
        <taxon>Pseudomonadati</taxon>
        <taxon>Bacteroidota</taxon>
        <taxon>Cytophagia</taxon>
        <taxon>Cytophagales</taxon>
        <taxon>Spirosomataceae</taxon>
        <taxon>Fibrella</taxon>
    </lineage>
</organism>
<evidence type="ECO:0000313" key="1">
    <source>
        <dbReference type="EMBL" id="CCH01916.1"/>
    </source>
</evidence>
<dbReference type="Proteomes" id="UP000011058">
    <property type="component" value="Chromosome"/>
</dbReference>
<name>I0KCR3_9BACT</name>
<sequence length="94" mass="10695">MDRFFGRLGYRLGLRRIADKSGVNYHTVSRLLKGGPPAGGTKVRLSTHNVEILDNVETMMDERIQELLDEIKEINAHKPVLRQWKKALLGEVTP</sequence>
<dbReference type="HOGENOM" id="CLU_2381875_0_0_10"/>